<dbReference type="RefSeq" id="WP_230495397.1">
    <property type="nucleotide sequence ID" value="NZ_CAKJTG010000004.1"/>
</dbReference>
<dbReference type="Proteomes" id="UP000789845">
    <property type="component" value="Unassembled WGS sequence"/>
</dbReference>
<gene>
    <name evidence="1" type="ORF">NEOCIP111885_00808</name>
</gene>
<dbReference type="SUPFAM" id="SSF103642">
    <property type="entry name" value="Sec-C motif"/>
    <property type="match status" value="1"/>
</dbReference>
<comment type="caution">
    <text evidence="1">The sequence shown here is derived from an EMBL/GenBank/DDBJ whole genome shotgun (WGS) entry which is preliminary data.</text>
</comment>
<dbReference type="AlphaFoldDB" id="A0A9C7G7Q5"/>
<organism evidence="1 2">
    <name type="scientific">Pseudoneobacillus rhizosphaerae</name>
    <dbReference type="NCBI Taxonomy" id="2880968"/>
    <lineage>
        <taxon>Bacteria</taxon>
        <taxon>Bacillati</taxon>
        <taxon>Bacillota</taxon>
        <taxon>Bacilli</taxon>
        <taxon>Bacillales</taxon>
        <taxon>Bacillaceae</taxon>
        <taxon>Pseudoneobacillus</taxon>
    </lineage>
</organism>
<proteinExistence type="predicted"/>
<reference evidence="1" key="1">
    <citation type="submission" date="2021-10" db="EMBL/GenBank/DDBJ databases">
        <authorList>
            <person name="Criscuolo A."/>
        </authorList>
    </citation>
    <scope>NUCLEOTIDE SEQUENCE</scope>
    <source>
        <strain evidence="1">CIP111885</strain>
    </source>
</reference>
<dbReference type="Gene3D" id="3.10.450.50">
    <property type="match status" value="1"/>
</dbReference>
<name>A0A9C7G7Q5_9BACI</name>
<evidence type="ECO:0000313" key="1">
    <source>
        <dbReference type="EMBL" id="CAG9607118.1"/>
    </source>
</evidence>
<dbReference type="EMBL" id="CAKJTG010000004">
    <property type="protein sequence ID" value="CAG9607118.1"/>
    <property type="molecule type" value="Genomic_DNA"/>
</dbReference>
<dbReference type="Pfam" id="PF02810">
    <property type="entry name" value="SEC-C"/>
    <property type="match status" value="1"/>
</dbReference>
<accession>A0A9C7G7Q5</accession>
<dbReference type="InterPro" id="IPR004027">
    <property type="entry name" value="SEC_C_motif"/>
</dbReference>
<protein>
    <recommendedName>
        <fullName evidence="3">Zinc chelation protein SecC</fullName>
    </recommendedName>
</protein>
<evidence type="ECO:0000313" key="2">
    <source>
        <dbReference type="Proteomes" id="UP000789845"/>
    </source>
</evidence>
<sequence length="387" mass="45157">MDFLHRLETHFVSDDVHIQNFVLHIIDDIHQFVPAEWTERLLKDAIESKEKEFMNLMHTDKLPLNHGAVKTLIQGMKETDKSYLHLYKSLLDNLEPEMALEYQKELAPYIEESGWEFYQLLLNGEDEQIWEEYGSITAKLETERNFNHTLYVRAKFLAKTLIKKGYLDEPEIDLILQEQLEEPYFRFYGIMAIYAIRLRKLPKYIPILVSLLDRDEDILLEEVADTLISFQSDEVVKMVLPYAKLADSSIFAISVLSGTKTAFATKVLKELFHEVEFEDEQDLVFEALCHQLSADVQPEIEEYMNNDPVSFMIEPEENAYGFYKIMGIDHHDLPIWKQIADEKDSRFTAEMEIDRHLSVAEPIQQKVGRNDPCPCGSEKKYKKCCGA</sequence>
<evidence type="ECO:0008006" key="3">
    <source>
        <dbReference type="Google" id="ProtNLM"/>
    </source>
</evidence>
<keyword evidence="2" id="KW-1185">Reference proteome</keyword>